<organism evidence="2">
    <name type="scientific">Oryza meridionalis</name>
    <dbReference type="NCBI Taxonomy" id="40149"/>
    <lineage>
        <taxon>Eukaryota</taxon>
        <taxon>Viridiplantae</taxon>
        <taxon>Streptophyta</taxon>
        <taxon>Embryophyta</taxon>
        <taxon>Tracheophyta</taxon>
        <taxon>Spermatophyta</taxon>
        <taxon>Magnoliopsida</taxon>
        <taxon>Liliopsida</taxon>
        <taxon>Poales</taxon>
        <taxon>Poaceae</taxon>
        <taxon>BOP clade</taxon>
        <taxon>Oryzoideae</taxon>
        <taxon>Oryzeae</taxon>
        <taxon>Oryzinae</taxon>
        <taxon>Oryza</taxon>
    </lineage>
</organism>
<protein>
    <submittedName>
        <fullName evidence="2">Uncharacterized protein</fullName>
    </submittedName>
</protein>
<evidence type="ECO:0000313" key="3">
    <source>
        <dbReference type="Proteomes" id="UP000008021"/>
    </source>
</evidence>
<reference evidence="2" key="2">
    <citation type="submission" date="2018-05" db="EMBL/GenBank/DDBJ databases">
        <title>OmerRS3 (Oryza meridionalis Reference Sequence Version 3).</title>
        <authorList>
            <person name="Zhang J."/>
            <person name="Kudrna D."/>
            <person name="Lee S."/>
            <person name="Talag J."/>
            <person name="Welchert J."/>
            <person name="Wing R.A."/>
        </authorList>
    </citation>
    <scope>NUCLEOTIDE SEQUENCE [LARGE SCALE GENOMIC DNA]</scope>
    <source>
        <strain evidence="2">cv. OR44</strain>
    </source>
</reference>
<evidence type="ECO:0000256" key="1">
    <source>
        <dbReference type="SAM" id="MobiDB-lite"/>
    </source>
</evidence>
<dbReference type="Gramene" id="OMERI06G10090.1">
    <property type="protein sequence ID" value="OMERI06G10090.1"/>
    <property type="gene ID" value="OMERI06G10090"/>
</dbReference>
<dbReference type="Proteomes" id="UP000008021">
    <property type="component" value="Chromosome 6"/>
</dbReference>
<reference evidence="2" key="1">
    <citation type="submission" date="2015-04" db="UniProtKB">
        <authorList>
            <consortium name="EnsemblPlants"/>
        </authorList>
    </citation>
    <scope>IDENTIFICATION</scope>
</reference>
<feature type="region of interest" description="Disordered" evidence="1">
    <location>
        <begin position="21"/>
        <end position="40"/>
    </location>
</feature>
<dbReference type="EnsemblPlants" id="OMERI06G10090.1">
    <property type="protein sequence ID" value="OMERI06G10090.1"/>
    <property type="gene ID" value="OMERI06G10090"/>
</dbReference>
<evidence type="ECO:0000313" key="2">
    <source>
        <dbReference type="EnsemblPlants" id="OMERI06G10090.1"/>
    </source>
</evidence>
<dbReference type="AlphaFoldDB" id="A0A0E0DZI2"/>
<sequence>MYVEAAAATIEAGVGIGCPSLTQTQGPQSSVPTGEDQTTLSWPVSGVIGTDKMDCWSLAIEYSCQDQGECAPEMHV</sequence>
<proteinExistence type="predicted"/>
<name>A0A0E0DZI2_9ORYZ</name>
<accession>A0A0E0DZI2</accession>
<keyword evidence="3" id="KW-1185">Reference proteome</keyword>
<dbReference type="HOGENOM" id="CLU_2675250_0_0_1"/>